<evidence type="ECO:0000313" key="6">
    <source>
        <dbReference type="Proteomes" id="UP001162164"/>
    </source>
</evidence>
<evidence type="ECO:0000256" key="2">
    <source>
        <dbReference type="ARBA" id="ARBA00006176"/>
    </source>
</evidence>
<organism evidence="5 6">
    <name type="scientific">Molorchus minor</name>
    <dbReference type="NCBI Taxonomy" id="1323400"/>
    <lineage>
        <taxon>Eukaryota</taxon>
        <taxon>Metazoa</taxon>
        <taxon>Ecdysozoa</taxon>
        <taxon>Arthropoda</taxon>
        <taxon>Hexapoda</taxon>
        <taxon>Insecta</taxon>
        <taxon>Pterygota</taxon>
        <taxon>Neoptera</taxon>
        <taxon>Endopterygota</taxon>
        <taxon>Coleoptera</taxon>
        <taxon>Polyphaga</taxon>
        <taxon>Cucujiformia</taxon>
        <taxon>Chrysomeloidea</taxon>
        <taxon>Cerambycidae</taxon>
        <taxon>Lamiinae</taxon>
        <taxon>Monochamini</taxon>
        <taxon>Molorchus</taxon>
    </lineage>
</organism>
<evidence type="ECO:0000256" key="3">
    <source>
        <dbReference type="ARBA" id="ARBA00022490"/>
    </source>
</evidence>
<accession>A0ABQ9K6F2</accession>
<proteinExistence type="inferred from homology"/>
<evidence type="ECO:0000256" key="4">
    <source>
        <dbReference type="ARBA" id="ARBA00023017"/>
    </source>
</evidence>
<evidence type="ECO:0000313" key="5">
    <source>
        <dbReference type="EMBL" id="KAJ8985995.1"/>
    </source>
</evidence>
<evidence type="ECO:0000256" key="1">
    <source>
        <dbReference type="ARBA" id="ARBA00004496"/>
    </source>
</evidence>
<comment type="caution">
    <text evidence="5">The sequence shown here is derived from an EMBL/GenBank/DDBJ whole genome shotgun (WGS) entry which is preliminary data.</text>
</comment>
<sequence>MYLLHCSQKTLTQIELVQSEIAGHVENNKTLLQGVQQSFAMNLNEINSTVVSLDSRIKALKNK</sequence>
<keyword evidence="4" id="KW-0243">Dynein</keyword>
<dbReference type="Pfam" id="PF04912">
    <property type="entry name" value="Dynamitin"/>
    <property type="match status" value="1"/>
</dbReference>
<dbReference type="InterPro" id="IPR028133">
    <property type="entry name" value="Dynamitin"/>
</dbReference>
<reference evidence="5" key="1">
    <citation type="journal article" date="2023" name="Insect Mol. Biol.">
        <title>Genome sequencing provides insights into the evolution of gene families encoding plant cell wall-degrading enzymes in longhorned beetles.</title>
        <authorList>
            <person name="Shin N.R."/>
            <person name="Okamura Y."/>
            <person name="Kirsch R."/>
            <person name="Pauchet Y."/>
        </authorList>
    </citation>
    <scope>NUCLEOTIDE SEQUENCE</scope>
    <source>
        <strain evidence="5">MMC_N1</strain>
    </source>
</reference>
<keyword evidence="3" id="KW-0963">Cytoplasm</keyword>
<name>A0ABQ9K6F2_9CUCU</name>
<comment type="subcellular location">
    <subcellularLocation>
        <location evidence="1">Cytoplasm</location>
    </subcellularLocation>
</comment>
<gene>
    <name evidence="5" type="ORF">NQ317_013879</name>
</gene>
<dbReference type="EMBL" id="JAPWTJ010000004">
    <property type="protein sequence ID" value="KAJ8985995.1"/>
    <property type="molecule type" value="Genomic_DNA"/>
</dbReference>
<keyword evidence="6" id="KW-1185">Reference proteome</keyword>
<protein>
    <submittedName>
        <fullName evidence="5">Uncharacterized protein</fullName>
    </submittedName>
</protein>
<comment type="similarity">
    <text evidence="2">Belongs to the dynactin subunit 2 family.</text>
</comment>
<dbReference type="Proteomes" id="UP001162164">
    <property type="component" value="Unassembled WGS sequence"/>
</dbReference>